<dbReference type="InterPro" id="IPR025944">
    <property type="entry name" value="Sigma_54_int_dom_CS"/>
</dbReference>
<feature type="modified residue" description="4-aspartylphosphate" evidence="8">
    <location>
        <position position="54"/>
    </location>
</feature>
<dbReference type="GO" id="GO:0006355">
    <property type="term" value="P:regulation of DNA-templated transcription"/>
    <property type="evidence" value="ECO:0007669"/>
    <property type="project" value="InterPro"/>
</dbReference>
<feature type="domain" description="Sigma-54 factor interaction" evidence="9">
    <location>
        <begin position="143"/>
        <end position="373"/>
    </location>
</feature>
<evidence type="ECO:0000256" key="6">
    <source>
        <dbReference type="ARBA" id="ARBA00023125"/>
    </source>
</evidence>
<dbReference type="InterPro" id="IPR025662">
    <property type="entry name" value="Sigma_54_int_dom_ATP-bd_1"/>
</dbReference>
<evidence type="ECO:0000256" key="5">
    <source>
        <dbReference type="ARBA" id="ARBA00023015"/>
    </source>
</evidence>
<keyword evidence="4" id="KW-0902">Two-component regulatory system</keyword>
<dbReference type="Gene3D" id="1.10.8.60">
    <property type="match status" value="1"/>
</dbReference>
<dbReference type="Gene3D" id="3.40.50.2300">
    <property type="match status" value="1"/>
</dbReference>
<dbReference type="PANTHER" id="PTHR32071">
    <property type="entry name" value="TRANSCRIPTIONAL REGULATORY PROTEIN"/>
    <property type="match status" value="1"/>
</dbReference>
<dbReference type="GO" id="GO:0000160">
    <property type="term" value="P:phosphorelay signal transduction system"/>
    <property type="evidence" value="ECO:0007669"/>
    <property type="project" value="UniProtKB-KW"/>
</dbReference>
<dbReference type="GO" id="GO:0043565">
    <property type="term" value="F:sequence-specific DNA binding"/>
    <property type="evidence" value="ECO:0007669"/>
    <property type="project" value="InterPro"/>
</dbReference>
<evidence type="ECO:0000256" key="2">
    <source>
        <dbReference type="ARBA" id="ARBA00022741"/>
    </source>
</evidence>
<dbReference type="Pfam" id="PF02954">
    <property type="entry name" value="HTH_8"/>
    <property type="match status" value="1"/>
</dbReference>
<dbReference type="PROSITE" id="PS00676">
    <property type="entry name" value="SIGMA54_INTERACT_2"/>
    <property type="match status" value="1"/>
</dbReference>
<evidence type="ECO:0000313" key="11">
    <source>
        <dbReference type="EMBL" id="MBT0663741.1"/>
    </source>
</evidence>
<evidence type="ECO:0000256" key="3">
    <source>
        <dbReference type="ARBA" id="ARBA00022840"/>
    </source>
</evidence>
<keyword evidence="2" id="KW-0547">Nucleotide-binding</keyword>
<dbReference type="Gene3D" id="3.40.50.300">
    <property type="entry name" value="P-loop containing nucleotide triphosphate hydrolases"/>
    <property type="match status" value="1"/>
</dbReference>
<keyword evidence="1 8" id="KW-0597">Phosphoprotein</keyword>
<evidence type="ECO:0000259" key="9">
    <source>
        <dbReference type="PROSITE" id="PS50045"/>
    </source>
</evidence>
<dbReference type="Pfam" id="PF25601">
    <property type="entry name" value="AAA_lid_14"/>
    <property type="match status" value="1"/>
</dbReference>
<dbReference type="FunFam" id="3.40.50.300:FF:000006">
    <property type="entry name" value="DNA-binding transcriptional regulator NtrC"/>
    <property type="match status" value="1"/>
</dbReference>
<keyword evidence="3" id="KW-0067">ATP-binding</keyword>
<dbReference type="CDD" id="cd00009">
    <property type="entry name" value="AAA"/>
    <property type="match status" value="1"/>
</dbReference>
<accession>A0AAW4L6B4</accession>
<dbReference type="Proteomes" id="UP000811899">
    <property type="component" value="Unassembled WGS sequence"/>
</dbReference>
<dbReference type="FunFam" id="3.40.50.2300:FF:000018">
    <property type="entry name" value="DNA-binding transcriptional regulator NtrC"/>
    <property type="match status" value="1"/>
</dbReference>
<reference evidence="11 12" key="1">
    <citation type="submission" date="2021-05" db="EMBL/GenBank/DDBJ databases">
        <title>The draft genome of Geobacter pelophilus DSM 12255.</title>
        <authorList>
            <person name="Xu Z."/>
            <person name="Masuda Y."/>
            <person name="Itoh H."/>
            <person name="Senoo K."/>
        </authorList>
    </citation>
    <scope>NUCLEOTIDE SEQUENCE [LARGE SCALE GENOMIC DNA]</scope>
    <source>
        <strain evidence="11 12">DSM 12255</strain>
    </source>
</reference>
<dbReference type="SMART" id="SM00382">
    <property type="entry name" value="AAA"/>
    <property type="match status" value="1"/>
</dbReference>
<evidence type="ECO:0000256" key="4">
    <source>
        <dbReference type="ARBA" id="ARBA00023012"/>
    </source>
</evidence>
<dbReference type="InterPro" id="IPR027417">
    <property type="entry name" value="P-loop_NTPase"/>
</dbReference>
<dbReference type="PROSITE" id="PS50110">
    <property type="entry name" value="RESPONSE_REGULATORY"/>
    <property type="match status" value="1"/>
</dbReference>
<dbReference type="PROSITE" id="PS00675">
    <property type="entry name" value="SIGMA54_INTERACT_1"/>
    <property type="match status" value="1"/>
</dbReference>
<keyword evidence="7" id="KW-0804">Transcription</keyword>
<dbReference type="Pfam" id="PF00072">
    <property type="entry name" value="Response_reg"/>
    <property type="match status" value="1"/>
</dbReference>
<evidence type="ECO:0000313" key="12">
    <source>
        <dbReference type="Proteomes" id="UP000811899"/>
    </source>
</evidence>
<keyword evidence="6" id="KW-0238">DNA-binding</keyword>
<evidence type="ECO:0000256" key="7">
    <source>
        <dbReference type="ARBA" id="ARBA00023163"/>
    </source>
</evidence>
<feature type="domain" description="Response regulatory" evidence="10">
    <location>
        <begin position="5"/>
        <end position="119"/>
    </location>
</feature>
<sequence length="457" mass="51427">MKKTRILVVDDEHLIRWSLEQNLKKQGYDVLTAGTGEDALRIAREEQPDLVLLDVQLPGLNGIQVLEKIKENDEDIVVIMVTAQGALETAVTAMRLGAYDYINKPFNLEEMAIVIKKALETSDLRREVASLRSEHKKFGSPNIIGKSRHMANVLDMMQKVAKSEASTVLIQGESGTGKELVAKWVHFASSRSEKPFVAINCAAVPATLLESELFGHEKGSFTDAKVTKKGLFELADGGTVFLDEIGDMDFGMQAKLLRFLEDRNFRRIGGTKAISVDVRIISATNRDLLKAIEEKNFRNDLYYRLQVIPIYLPPLRERKDDILLLAQHFIDVFNKEFNKCVKGISGLAEKMLADYNWPGNVRELKNVIERAIILGNEDTLLLEHLPLEIVAKSSASAVPQTTTFKLPPEGVDIEEVEKELIRQALENCDWNQSKAAKKLNLGIDAFRYRMKKFGFLK</sequence>
<dbReference type="InterPro" id="IPR009057">
    <property type="entry name" value="Homeodomain-like_sf"/>
</dbReference>
<dbReference type="SUPFAM" id="SSF52172">
    <property type="entry name" value="CheY-like"/>
    <property type="match status" value="1"/>
</dbReference>
<comment type="caution">
    <text evidence="11">The sequence shown here is derived from an EMBL/GenBank/DDBJ whole genome shotgun (WGS) entry which is preliminary data.</text>
</comment>
<dbReference type="SUPFAM" id="SSF46689">
    <property type="entry name" value="Homeodomain-like"/>
    <property type="match status" value="1"/>
</dbReference>
<dbReference type="SMART" id="SM00448">
    <property type="entry name" value="REC"/>
    <property type="match status" value="1"/>
</dbReference>
<dbReference type="PRINTS" id="PR01590">
    <property type="entry name" value="HTHFIS"/>
</dbReference>
<dbReference type="InterPro" id="IPR025943">
    <property type="entry name" value="Sigma_54_int_dom_ATP-bd_2"/>
</dbReference>
<evidence type="ECO:0000256" key="1">
    <source>
        <dbReference type="ARBA" id="ARBA00022553"/>
    </source>
</evidence>
<dbReference type="InterPro" id="IPR058031">
    <property type="entry name" value="AAA_lid_NorR"/>
</dbReference>
<dbReference type="EMBL" id="JAHCVJ010000002">
    <property type="protein sequence ID" value="MBT0663741.1"/>
    <property type="molecule type" value="Genomic_DNA"/>
</dbReference>
<dbReference type="InterPro" id="IPR011006">
    <property type="entry name" value="CheY-like_superfamily"/>
</dbReference>
<dbReference type="PROSITE" id="PS50045">
    <property type="entry name" value="SIGMA54_INTERACT_4"/>
    <property type="match status" value="1"/>
</dbReference>
<dbReference type="InterPro" id="IPR001789">
    <property type="entry name" value="Sig_transdc_resp-reg_receiver"/>
</dbReference>
<name>A0AAW4L6B4_9BACT</name>
<protein>
    <submittedName>
        <fullName evidence="11">Sigma-54 dependent transcriptional regulator</fullName>
    </submittedName>
</protein>
<organism evidence="11 12">
    <name type="scientific">Geoanaerobacter pelophilus</name>
    <dbReference type="NCBI Taxonomy" id="60036"/>
    <lineage>
        <taxon>Bacteria</taxon>
        <taxon>Pseudomonadati</taxon>
        <taxon>Thermodesulfobacteriota</taxon>
        <taxon>Desulfuromonadia</taxon>
        <taxon>Geobacterales</taxon>
        <taxon>Geobacteraceae</taxon>
        <taxon>Geoanaerobacter</taxon>
    </lineage>
</organism>
<proteinExistence type="predicted"/>
<gene>
    <name evidence="11" type="ORF">KI809_05440</name>
</gene>
<dbReference type="AlphaFoldDB" id="A0AAW4L6B4"/>
<dbReference type="PANTHER" id="PTHR32071:SF113">
    <property type="entry name" value="ALGINATE BIOSYNTHESIS TRANSCRIPTIONAL REGULATORY PROTEIN ALGB"/>
    <property type="match status" value="1"/>
</dbReference>
<keyword evidence="5" id="KW-0805">Transcription regulation</keyword>
<evidence type="ECO:0000256" key="8">
    <source>
        <dbReference type="PROSITE-ProRule" id="PRU00169"/>
    </source>
</evidence>
<dbReference type="InterPro" id="IPR002197">
    <property type="entry name" value="HTH_Fis"/>
</dbReference>
<dbReference type="InterPro" id="IPR002078">
    <property type="entry name" value="Sigma_54_int"/>
</dbReference>
<keyword evidence="12" id="KW-1185">Reference proteome</keyword>
<dbReference type="Gene3D" id="1.10.10.60">
    <property type="entry name" value="Homeodomain-like"/>
    <property type="match status" value="1"/>
</dbReference>
<evidence type="ECO:0000259" key="10">
    <source>
        <dbReference type="PROSITE" id="PS50110"/>
    </source>
</evidence>
<dbReference type="Pfam" id="PF00158">
    <property type="entry name" value="Sigma54_activat"/>
    <property type="match status" value="1"/>
</dbReference>
<dbReference type="SUPFAM" id="SSF52540">
    <property type="entry name" value="P-loop containing nucleoside triphosphate hydrolases"/>
    <property type="match status" value="1"/>
</dbReference>
<dbReference type="InterPro" id="IPR003593">
    <property type="entry name" value="AAA+_ATPase"/>
</dbReference>
<dbReference type="GO" id="GO:0005524">
    <property type="term" value="F:ATP binding"/>
    <property type="evidence" value="ECO:0007669"/>
    <property type="project" value="UniProtKB-KW"/>
</dbReference>
<dbReference type="RefSeq" id="WP_214170529.1">
    <property type="nucleotide sequence ID" value="NZ_JAHCVJ010000002.1"/>
</dbReference>
<dbReference type="PROSITE" id="PS00688">
    <property type="entry name" value="SIGMA54_INTERACT_3"/>
    <property type="match status" value="1"/>
</dbReference>